<dbReference type="PANTHER" id="PTHR34988:SF1">
    <property type="entry name" value="DNA-BINDING PROTEIN"/>
    <property type="match status" value="1"/>
</dbReference>
<dbReference type="SUPFAM" id="SSF117856">
    <property type="entry name" value="AF0104/ALDC/Ptd012-like"/>
    <property type="match status" value="1"/>
</dbReference>
<dbReference type="InterPro" id="IPR005175">
    <property type="entry name" value="PPC_dom"/>
</dbReference>
<reference evidence="2 3" key="1">
    <citation type="journal article" date="2016" name="Nat. Commun.">
        <title>Thousands of microbial genomes shed light on interconnected biogeochemical processes in an aquifer system.</title>
        <authorList>
            <person name="Anantharaman K."/>
            <person name="Brown C.T."/>
            <person name="Hug L.A."/>
            <person name="Sharon I."/>
            <person name="Castelle C.J."/>
            <person name="Probst A.J."/>
            <person name="Thomas B.C."/>
            <person name="Singh A."/>
            <person name="Wilkins M.J."/>
            <person name="Karaoz U."/>
            <person name="Brodie E.L."/>
            <person name="Williams K.H."/>
            <person name="Hubbard S.S."/>
            <person name="Banfield J.F."/>
        </authorList>
    </citation>
    <scope>NUCLEOTIDE SEQUENCE [LARGE SCALE GENOMIC DNA]</scope>
</reference>
<gene>
    <name evidence="2" type="ORF">A2127_02615</name>
</gene>
<dbReference type="CDD" id="cd11378">
    <property type="entry name" value="DUF296"/>
    <property type="match status" value="1"/>
</dbReference>
<dbReference type="Gene3D" id="3.30.1330.80">
    <property type="entry name" value="Hypothetical protein, similar to alpha- acetolactate decarboxylase, domain 2"/>
    <property type="match status" value="1"/>
</dbReference>
<feature type="domain" description="PPC" evidence="1">
    <location>
        <begin position="1"/>
        <end position="129"/>
    </location>
</feature>
<evidence type="ECO:0000313" key="3">
    <source>
        <dbReference type="Proteomes" id="UP000179324"/>
    </source>
</evidence>
<dbReference type="PANTHER" id="PTHR34988">
    <property type="entry name" value="PROTEIN, PUTATIVE-RELATED"/>
    <property type="match status" value="1"/>
</dbReference>
<sequence length="129" mass="14145">MKQITKRLKPGEDLRVEIEKLVKDNNARAGVVLSLVGSLSKASLRLADGKKVKSWDKPFEIVSGTGTVSVNGCHIHIAISDEDGNVFGGHLKEGCVVNTTAEIVLLVFPDMEYKRVFDEETGYDELEAE</sequence>
<dbReference type="AlphaFoldDB" id="A0A1F6BQC0"/>
<protein>
    <recommendedName>
        <fullName evidence="1">PPC domain-containing protein</fullName>
    </recommendedName>
</protein>
<dbReference type="Proteomes" id="UP000179324">
    <property type="component" value="Unassembled WGS sequence"/>
</dbReference>
<dbReference type="PROSITE" id="PS51742">
    <property type="entry name" value="PPC"/>
    <property type="match status" value="1"/>
</dbReference>
<comment type="caution">
    <text evidence="2">The sequence shown here is derived from an EMBL/GenBank/DDBJ whole genome shotgun (WGS) entry which is preliminary data.</text>
</comment>
<accession>A0A1F6BQC0</accession>
<dbReference type="EMBL" id="MFKI01000019">
    <property type="protein sequence ID" value="OGG39048.1"/>
    <property type="molecule type" value="Genomic_DNA"/>
</dbReference>
<name>A0A1F6BQC0_9BACT</name>
<proteinExistence type="predicted"/>
<evidence type="ECO:0000259" key="1">
    <source>
        <dbReference type="PROSITE" id="PS51742"/>
    </source>
</evidence>
<evidence type="ECO:0000313" key="2">
    <source>
        <dbReference type="EMBL" id="OGG39048.1"/>
    </source>
</evidence>
<dbReference type="Pfam" id="PF03479">
    <property type="entry name" value="PCC"/>
    <property type="match status" value="1"/>
</dbReference>
<organism evidence="2 3">
    <name type="scientific">Candidatus Jorgensenbacteria bacterium GWC1_48_12</name>
    <dbReference type="NCBI Taxonomy" id="1798469"/>
    <lineage>
        <taxon>Bacteria</taxon>
        <taxon>Candidatus Joergenseniibacteriota</taxon>
    </lineage>
</organism>